<comment type="caution">
    <text evidence="2">The sequence shown here is derived from an EMBL/GenBank/DDBJ whole genome shotgun (WGS) entry which is preliminary data.</text>
</comment>
<proteinExistence type="predicted"/>
<dbReference type="Proteomes" id="UP000075714">
    <property type="component" value="Unassembled WGS sequence"/>
</dbReference>
<feature type="compositionally biased region" description="Basic and acidic residues" evidence="1">
    <location>
        <begin position="183"/>
        <end position="197"/>
    </location>
</feature>
<feature type="compositionally biased region" description="Basic and acidic residues" evidence="1">
    <location>
        <begin position="144"/>
        <end position="160"/>
    </location>
</feature>
<accession>A0A150GU03</accession>
<dbReference type="EMBL" id="LSYV01000008">
    <property type="protein sequence ID" value="KXZ53301.1"/>
    <property type="molecule type" value="Genomic_DNA"/>
</dbReference>
<evidence type="ECO:0000313" key="2">
    <source>
        <dbReference type="EMBL" id="KXZ53301.1"/>
    </source>
</evidence>
<organism evidence="2 3">
    <name type="scientific">Gonium pectorale</name>
    <name type="common">Green alga</name>
    <dbReference type="NCBI Taxonomy" id="33097"/>
    <lineage>
        <taxon>Eukaryota</taxon>
        <taxon>Viridiplantae</taxon>
        <taxon>Chlorophyta</taxon>
        <taxon>core chlorophytes</taxon>
        <taxon>Chlorophyceae</taxon>
        <taxon>CS clade</taxon>
        <taxon>Chlamydomonadales</taxon>
        <taxon>Volvocaceae</taxon>
        <taxon>Gonium</taxon>
    </lineage>
</organism>
<gene>
    <name evidence="2" type="ORF">GPECTOR_7g1195</name>
</gene>
<name>A0A150GU03_GONPE</name>
<feature type="region of interest" description="Disordered" evidence="1">
    <location>
        <begin position="104"/>
        <end position="197"/>
    </location>
</feature>
<keyword evidence="3" id="KW-1185">Reference proteome</keyword>
<dbReference type="AlphaFoldDB" id="A0A150GU03"/>
<evidence type="ECO:0000256" key="1">
    <source>
        <dbReference type="SAM" id="MobiDB-lite"/>
    </source>
</evidence>
<protein>
    <submittedName>
        <fullName evidence="2">Uncharacterized protein</fullName>
    </submittedName>
</protein>
<sequence length="197" mass="19899">MRTGSNCLRDCHSLFWTALVTEKGIADMDISKTKGAARFEPSVSAQQPAVGLNAQGGAAAVGVDATFHLATVADPPETLEAQVSSGLIGDTGMGGTEDPIARSAEARAEAAGRRPVAAYSREGAPDGEQQQHLGEADEDAIAALKREARRVQEAEVEGRRAGGGGGGTSAGRGGGGGSAQAMRDAELAARGKDTAAK</sequence>
<evidence type="ECO:0000313" key="3">
    <source>
        <dbReference type="Proteomes" id="UP000075714"/>
    </source>
</evidence>
<reference evidence="3" key="1">
    <citation type="journal article" date="2016" name="Nat. Commun.">
        <title>The Gonium pectorale genome demonstrates co-option of cell cycle regulation during the evolution of multicellularity.</title>
        <authorList>
            <person name="Hanschen E.R."/>
            <person name="Marriage T.N."/>
            <person name="Ferris P.J."/>
            <person name="Hamaji T."/>
            <person name="Toyoda A."/>
            <person name="Fujiyama A."/>
            <person name="Neme R."/>
            <person name="Noguchi H."/>
            <person name="Minakuchi Y."/>
            <person name="Suzuki M."/>
            <person name="Kawai-Toyooka H."/>
            <person name="Smith D.R."/>
            <person name="Sparks H."/>
            <person name="Anderson J."/>
            <person name="Bakaric R."/>
            <person name="Luria V."/>
            <person name="Karger A."/>
            <person name="Kirschner M.W."/>
            <person name="Durand P.M."/>
            <person name="Michod R.E."/>
            <person name="Nozaki H."/>
            <person name="Olson B.J."/>
        </authorList>
    </citation>
    <scope>NUCLEOTIDE SEQUENCE [LARGE SCALE GENOMIC DNA]</scope>
    <source>
        <strain evidence="3">NIES-2863</strain>
    </source>
</reference>
<feature type="compositionally biased region" description="Gly residues" evidence="1">
    <location>
        <begin position="161"/>
        <end position="178"/>
    </location>
</feature>